<dbReference type="GeneID" id="85732177"/>
<keyword evidence="7" id="KW-1185">Reference proteome</keyword>
<dbReference type="GO" id="GO:0004190">
    <property type="term" value="F:aspartic-type endopeptidase activity"/>
    <property type="evidence" value="ECO:0007669"/>
    <property type="project" value="UniProtKB-KW"/>
</dbReference>
<keyword evidence="4" id="KW-0378">Hydrolase</keyword>
<name>A0AAX4FWG2_9EURY</name>
<evidence type="ECO:0000256" key="3">
    <source>
        <dbReference type="ARBA" id="ARBA00022750"/>
    </source>
</evidence>
<evidence type="ECO:0000313" key="6">
    <source>
        <dbReference type="EMBL" id="WOX58303.1"/>
    </source>
</evidence>
<dbReference type="InterPro" id="IPR000671">
    <property type="entry name" value="Peptidase_A31"/>
</dbReference>
<sequence>MLFREIVIAGCGNPLFGDDGFGPAVVEELKKLQLPDNVKVIDAGLGAPHFLFTLIEDAEVPVKKLVIIDIADFGGNPGDVTKLRPEDLPPGAYRDAHSWDLSEPLQRLKDVIDITIIGCQPKRVASHEFELGLTEEVERAIPKTVRIVLEEIGVEYGATINHQGTHLWASPGEAGGDAGENPGEQT</sequence>
<keyword evidence="2" id="KW-0645">Protease</keyword>
<evidence type="ECO:0000313" key="7">
    <source>
        <dbReference type="Proteomes" id="UP001305652"/>
    </source>
</evidence>
<dbReference type="AlphaFoldDB" id="A0AAX4FWG2"/>
<dbReference type="GO" id="GO:0016485">
    <property type="term" value="P:protein processing"/>
    <property type="evidence" value="ECO:0007669"/>
    <property type="project" value="TreeGrafter"/>
</dbReference>
<dbReference type="NCBIfam" id="TIGR00072">
    <property type="entry name" value="hydrog_prot"/>
    <property type="match status" value="1"/>
</dbReference>
<gene>
    <name evidence="6" type="primary">frhD</name>
    <name evidence="6" type="ORF">R6Y96_03430</name>
</gene>
<comment type="similarity">
    <text evidence="1">Belongs to the peptidase A31 family.</text>
</comment>
<evidence type="ECO:0000256" key="2">
    <source>
        <dbReference type="ARBA" id="ARBA00022670"/>
    </source>
</evidence>
<dbReference type="FunFam" id="3.40.50.1450:FF:000005">
    <property type="entry name" value="Hydrogenase maturation protease HycI"/>
    <property type="match status" value="1"/>
</dbReference>
<dbReference type="PANTHER" id="PTHR30302">
    <property type="entry name" value="HYDROGENASE 1 MATURATION PROTEASE"/>
    <property type="match status" value="1"/>
</dbReference>
<dbReference type="InterPro" id="IPR023430">
    <property type="entry name" value="Pept_HybD-like_dom_sf"/>
</dbReference>
<dbReference type="PRINTS" id="PR00446">
    <property type="entry name" value="HYDRGNUPTAKE"/>
</dbReference>
<dbReference type="EMBL" id="CP137642">
    <property type="protein sequence ID" value="WOX58303.1"/>
    <property type="molecule type" value="Genomic_DNA"/>
</dbReference>
<evidence type="ECO:0000256" key="1">
    <source>
        <dbReference type="ARBA" id="ARBA00006814"/>
    </source>
</evidence>
<dbReference type="Gene3D" id="3.40.50.1450">
    <property type="entry name" value="HybD-like"/>
    <property type="match status" value="1"/>
</dbReference>
<accession>A0AAX4FWG2</accession>
<organism evidence="6 7">
    <name type="scientific">Methanoculleus receptaculi</name>
    <dbReference type="NCBI Taxonomy" id="394967"/>
    <lineage>
        <taxon>Archaea</taxon>
        <taxon>Methanobacteriati</taxon>
        <taxon>Methanobacteriota</taxon>
        <taxon>Stenosarchaea group</taxon>
        <taxon>Methanomicrobia</taxon>
        <taxon>Methanomicrobiales</taxon>
        <taxon>Methanomicrobiaceae</taxon>
        <taxon>Methanoculleus</taxon>
    </lineage>
</organism>
<dbReference type="KEGG" id="mrc:R6Y96_03430"/>
<dbReference type="InterPro" id="IPR004411">
    <property type="entry name" value="Pept_A31_F420-red_hyd_d"/>
</dbReference>
<evidence type="ECO:0000256" key="5">
    <source>
        <dbReference type="SAM" id="MobiDB-lite"/>
    </source>
</evidence>
<dbReference type="Proteomes" id="UP001305652">
    <property type="component" value="Chromosome"/>
</dbReference>
<dbReference type="NCBIfam" id="TIGR00130">
    <property type="entry name" value="frhD"/>
    <property type="match status" value="1"/>
</dbReference>
<dbReference type="Pfam" id="PF01750">
    <property type="entry name" value="HycI"/>
    <property type="match status" value="1"/>
</dbReference>
<evidence type="ECO:0000256" key="4">
    <source>
        <dbReference type="ARBA" id="ARBA00022801"/>
    </source>
</evidence>
<dbReference type="CDD" id="cd06064">
    <property type="entry name" value="H2MP_F420-Reduc"/>
    <property type="match status" value="1"/>
</dbReference>
<dbReference type="RefSeq" id="WP_318622124.1">
    <property type="nucleotide sequence ID" value="NZ_CP137642.1"/>
</dbReference>
<dbReference type="PANTHER" id="PTHR30302:SF1">
    <property type="entry name" value="HYDROGENASE 2 MATURATION PROTEASE"/>
    <property type="match status" value="1"/>
</dbReference>
<protein>
    <submittedName>
        <fullName evidence="6">Coenzyme F420-reducing hydrogenase, FrhD protein</fullName>
    </submittedName>
</protein>
<keyword evidence="3" id="KW-0064">Aspartyl protease</keyword>
<proteinExistence type="inferred from homology"/>
<dbReference type="SUPFAM" id="SSF53163">
    <property type="entry name" value="HybD-like"/>
    <property type="match status" value="1"/>
</dbReference>
<feature type="region of interest" description="Disordered" evidence="5">
    <location>
        <begin position="165"/>
        <end position="186"/>
    </location>
</feature>
<dbReference type="GO" id="GO:0008047">
    <property type="term" value="F:enzyme activator activity"/>
    <property type="evidence" value="ECO:0007669"/>
    <property type="project" value="InterPro"/>
</dbReference>
<reference evidence="6 7" key="1">
    <citation type="submission" date="2023-10" db="EMBL/GenBank/DDBJ databases">
        <title>The complete genome sequence of Methanoculleus receptaculi DSM 18860.</title>
        <authorList>
            <person name="Lai S.-J."/>
            <person name="You Y.-T."/>
            <person name="Chen S.-C."/>
        </authorList>
    </citation>
    <scope>NUCLEOTIDE SEQUENCE [LARGE SCALE GENOMIC DNA]</scope>
    <source>
        <strain evidence="6 7">DSM 18860</strain>
    </source>
</reference>